<dbReference type="InterPro" id="IPR036291">
    <property type="entry name" value="NAD(P)-bd_dom_sf"/>
</dbReference>
<dbReference type="GO" id="GO:0046872">
    <property type="term" value="F:metal ion binding"/>
    <property type="evidence" value="ECO:0007669"/>
    <property type="project" value="UniProtKB-KW"/>
</dbReference>
<evidence type="ECO:0000256" key="3">
    <source>
        <dbReference type="ARBA" id="ARBA00022723"/>
    </source>
</evidence>
<proteinExistence type="inferred from homology"/>
<dbReference type="SUPFAM" id="SSF50129">
    <property type="entry name" value="GroES-like"/>
    <property type="match status" value="1"/>
</dbReference>
<comment type="cofactor">
    <cofactor evidence="1">
        <name>Zn(2+)</name>
        <dbReference type="ChEBI" id="CHEBI:29105"/>
    </cofactor>
</comment>
<dbReference type="RefSeq" id="WP_239451191.1">
    <property type="nucleotide sequence ID" value="NZ_CP009516.1"/>
</dbReference>
<reference evidence="7 8" key="1">
    <citation type="submission" date="2014-07" db="EMBL/GenBank/DDBJ databases">
        <title>Methanogenic archaea and the global carbon cycle.</title>
        <authorList>
            <person name="Henriksen J.R."/>
            <person name="Luke J."/>
            <person name="Reinhart S."/>
            <person name="Benedict M.N."/>
            <person name="Youngblut N.D."/>
            <person name="Metcalf M.E."/>
            <person name="Whitaker R.J."/>
            <person name="Metcalf W.W."/>
        </authorList>
    </citation>
    <scope>NUCLEOTIDE SEQUENCE [LARGE SCALE GENOMIC DNA]</scope>
    <source>
        <strain evidence="7 8">HB-1</strain>
    </source>
</reference>
<dbReference type="GO" id="GO:0016616">
    <property type="term" value="F:oxidoreductase activity, acting on the CH-OH group of donors, NAD or NADP as acceptor"/>
    <property type="evidence" value="ECO:0007669"/>
    <property type="project" value="UniProtKB-ARBA"/>
</dbReference>
<keyword evidence="4" id="KW-0862">Zinc</keyword>
<dbReference type="KEGG" id="mhor:MSHOH_0659"/>
<dbReference type="Gene3D" id="3.40.50.720">
    <property type="entry name" value="NAD(P)-binding Rossmann-like Domain"/>
    <property type="match status" value="2"/>
</dbReference>
<organism evidence="7 8">
    <name type="scientific">Methanosarcina horonobensis HB-1 = JCM 15518</name>
    <dbReference type="NCBI Taxonomy" id="1434110"/>
    <lineage>
        <taxon>Archaea</taxon>
        <taxon>Methanobacteriati</taxon>
        <taxon>Methanobacteriota</taxon>
        <taxon>Stenosarchaea group</taxon>
        <taxon>Methanomicrobia</taxon>
        <taxon>Methanosarcinales</taxon>
        <taxon>Methanosarcinaceae</taxon>
        <taxon>Methanosarcina</taxon>
    </lineage>
</organism>
<evidence type="ECO:0000256" key="2">
    <source>
        <dbReference type="ARBA" id="ARBA00008072"/>
    </source>
</evidence>
<dbReference type="STRING" id="1434110.MSHOH_0659"/>
<feature type="domain" description="Alcohol dehydrogenase-like N-terminal" evidence="6">
    <location>
        <begin position="55"/>
        <end position="171"/>
    </location>
</feature>
<dbReference type="GO" id="GO:0030554">
    <property type="term" value="F:adenyl nucleotide binding"/>
    <property type="evidence" value="ECO:0007669"/>
    <property type="project" value="UniProtKB-ARBA"/>
</dbReference>
<gene>
    <name evidence="7" type="ORF">MSHOH_0659</name>
</gene>
<dbReference type="Pfam" id="PF08240">
    <property type="entry name" value="ADH_N"/>
    <property type="match status" value="1"/>
</dbReference>
<keyword evidence="8" id="KW-1185">Reference proteome</keyword>
<dbReference type="PANTHER" id="PTHR42813:SF3">
    <property type="entry name" value="GLUTATHIONE-INDEPENDENT FORMALDEHYDE DEHYDROGENASE"/>
    <property type="match status" value="1"/>
</dbReference>
<keyword evidence="5" id="KW-0520">NAD</keyword>
<evidence type="ECO:0000259" key="6">
    <source>
        <dbReference type="Pfam" id="PF08240"/>
    </source>
</evidence>
<protein>
    <submittedName>
        <fullName evidence="7">Threonine dehydrogenase and related Zn-dependent dehydrogenase</fullName>
    </submittedName>
</protein>
<accession>A0A0E3SBG6</accession>
<dbReference type="InterPro" id="IPR011032">
    <property type="entry name" value="GroES-like_sf"/>
</dbReference>
<dbReference type="SUPFAM" id="SSF51735">
    <property type="entry name" value="NAD(P)-binding Rossmann-fold domains"/>
    <property type="match status" value="2"/>
</dbReference>
<name>A0A0E3SBG6_9EURY</name>
<dbReference type="PANTHER" id="PTHR42813">
    <property type="entry name" value="ZINC-TYPE ALCOHOL DEHYDROGENASE-LIKE"/>
    <property type="match status" value="1"/>
</dbReference>
<dbReference type="Proteomes" id="UP000033101">
    <property type="component" value="Chromosome"/>
</dbReference>
<evidence type="ECO:0000256" key="5">
    <source>
        <dbReference type="ARBA" id="ARBA00023027"/>
    </source>
</evidence>
<comment type="similarity">
    <text evidence="2">Belongs to the zinc-containing alcohol dehydrogenase family.</text>
</comment>
<dbReference type="HOGENOM" id="CLU_026673_11_3_2"/>
<dbReference type="AlphaFoldDB" id="A0A0E3SBG6"/>
<evidence type="ECO:0000313" key="8">
    <source>
        <dbReference type="Proteomes" id="UP000033101"/>
    </source>
</evidence>
<dbReference type="EMBL" id="CP009516">
    <property type="protein sequence ID" value="AKB77142.1"/>
    <property type="molecule type" value="Genomic_DNA"/>
</dbReference>
<sequence>MLCATLHCRVSLKAKNQQRTFLNFSDWGDLIKAVVYRGPNQVAVEEVEDPKIEHPADAIVRLTSSGICGSDLHMYEGRTVEKPGKVLGHEPLGVIEEVGDAVFSFKKGDRVVITFNIACGHCLNCIRGFTSACLTVNPENAGGAFGYAKMGPYKGAQAEFLRVPFADLSCTKLPGSPVDKWEDDFIMLADVFPTGFFATQLAMVQPGLPVAVFGAGPVGLLAAYSAILQGATQVFVVDYIPERLELAKSIGAIPIDFTLSDPVAMIEALRSQHARMDTLLPGERKLQKIVSGVKNLVRSAGASFEVARSDPVTMIEMLRTGNPAIVQSLLPGEEKMKGVMCGIDAVGYQARDRQDPSRENPTQVISDLVRLINPTGHLGVIGVYTADDPGAYNERAKKGEYILPFGQLWEKGMTVGTGQTPVKKLQPMLRDMIIAGVAKPSFIISHKISIDEAPDAYREFANRTEGFTKVTIQFAK</sequence>
<dbReference type="GeneID" id="24829803"/>
<dbReference type="GO" id="GO:0044281">
    <property type="term" value="P:small molecule metabolic process"/>
    <property type="evidence" value="ECO:0007669"/>
    <property type="project" value="UniProtKB-ARBA"/>
</dbReference>
<evidence type="ECO:0000256" key="4">
    <source>
        <dbReference type="ARBA" id="ARBA00022833"/>
    </source>
</evidence>
<dbReference type="Gene3D" id="3.90.180.10">
    <property type="entry name" value="Medium-chain alcohol dehydrogenases, catalytic domain"/>
    <property type="match status" value="1"/>
</dbReference>
<dbReference type="CDD" id="cd08282">
    <property type="entry name" value="PFDH_like"/>
    <property type="match status" value="1"/>
</dbReference>
<dbReference type="GO" id="GO:0043168">
    <property type="term" value="F:anion binding"/>
    <property type="evidence" value="ECO:0007669"/>
    <property type="project" value="UniProtKB-ARBA"/>
</dbReference>
<dbReference type="PATRIC" id="fig|1434110.4.peg.803"/>
<dbReference type="InterPro" id="IPR013154">
    <property type="entry name" value="ADH-like_N"/>
</dbReference>
<evidence type="ECO:0000256" key="1">
    <source>
        <dbReference type="ARBA" id="ARBA00001947"/>
    </source>
</evidence>
<evidence type="ECO:0000313" key="7">
    <source>
        <dbReference type="EMBL" id="AKB77142.1"/>
    </source>
</evidence>
<keyword evidence="3" id="KW-0479">Metal-binding</keyword>